<accession>A0ABT6I6B5</accession>
<proteinExistence type="predicted"/>
<keyword evidence="1" id="KW-1133">Transmembrane helix</keyword>
<evidence type="ECO:0008006" key="4">
    <source>
        <dbReference type="Google" id="ProtNLM"/>
    </source>
</evidence>
<keyword evidence="1" id="KW-0812">Transmembrane</keyword>
<keyword evidence="1" id="KW-0472">Membrane</keyword>
<protein>
    <recommendedName>
        <fullName evidence="4">Transposase</fullName>
    </recommendedName>
</protein>
<dbReference type="Proteomes" id="UP001162135">
    <property type="component" value="Unassembled WGS sequence"/>
</dbReference>
<feature type="transmembrane region" description="Helical" evidence="1">
    <location>
        <begin position="35"/>
        <end position="53"/>
    </location>
</feature>
<evidence type="ECO:0000313" key="3">
    <source>
        <dbReference type="Proteomes" id="UP001162135"/>
    </source>
</evidence>
<gene>
    <name evidence="2" type="ORF">CUR86_11680</name>
</gene>
<reference evidence="2" key="2">
    <citation type="submission" date="2017-11" db="EMBL/GenBank/DDBJ databases">
        <authorList>
            <person name="Das S.K."/>
        </authorList>
    </citation>
    <scope>NUCLEOTIDE SEQUENCE</scope>
    <source>
        <strain evidence="2">S4-41</strain>
    </source>
</reference>
<evidence type="ECO:0000256" key="1">
    <source>
        <dbReference type="SAM" id="Phobius"/>
    </source>
</evidence>
<name>A0ABT6I6B5_9GAMM</name>
<dbReference type="EMBL" id="PGFS01000001">
    <property type="protein sequence ID" value="MDH4573042.1"/>
    <property type="molecule type" value="Genomic_DNA"/>
</dbReference>
<organism evidence="2 3">
    <name type="scientific">Salinicola acroporae</name>
    <dbReference type="NCBI Taxonomy" id="1541440"/>
    <lineage>
        <taxon>Bacteria</taxon>
        <taxon>Pseudomonadati</taxon>
        <taxon>Pseudomonadota</taxon>
        <taxon>Gammaproteobacteria</taxon>
        <taxon>Oceanospirillales</taxon>
        <taxon>Halomonadaceae</taxon>
        <taxon>Salinicola</taxon>
    </lineage>
</organism>
<keyword evidence="3" id="KW-1185">Reference proteome</keyword>
<comment type="caution">
    <text evidence="2">The sequence shown here is derived from an EMBL/GenBank/DDBJ whole genome shotgun (WGS) entry which is preliminary data.</text>
</comment>
<sequence>MADEALAWLKSIMSNLCNDVQPWRRPGAIDHAGPLALWAGLLLIGRSTLYAGLVSGVRKSHGLTGQVCETRTA</sequence>
<evidence type="ECO:0000313" key="2">
    <source>
        <dbReference type="EMBL" id="MDH4573042.1"/>
    </source>
</evidence>
<reference evidence="2" key="1">
    <citation type="journal article" date="2015" name="Antonie Van Leeuwenhoek">
        <title>Comparative 16S rRNA signatures and multilocus sequence analysis for the genus Salinicola and description of Salinicola acroporae sp. nov., isolated from coral Acropora digitifera.</title>
        <authorList>
            <person name="Lepcha R.T."/>
            <person name="Poddar A."/>
            <person name="Schumann P."/>
            <person name="Das S.K."/>
        </authorList>
    </citation>
    <scope>NUCLEOTIDE SEQUENCE</scope>
    <source>
        <strain evidence="2">S4-41</strain>
    </source>
</reference>